<dbReference type="InterPro" id="IPR001128">
    <property type="entry name" value="Cyt_P450"/>
</dbReference>
<evidence type="ECO:0000256" key="4">
    <source>
        <dbReference type="ARBA" id="ARBA00022723"/>
    </source>
</evidence>
<keyword evidence="4 8" id="KW-0479">Metal-binding</keyword>
<dbReference type="PANTHER" id="PTHR47944:SF5">
    <property type="entry name" value="CYTOCHROME P450 71A1-LIKE"/>
    <property type="match status" value="1"/>
</dbReference>
<reference evidence="9 10" key="1">
    <citation type="journal article" date="2021" name="BMC Genomics">
        <title>Datura genome reveals duplications of psychoactive alkaloid biosynthetic genes and high mutation rate following tissue culture.</title>
        <authorList>
            <person name="Rajewski A."/>
            <person name="Carter-House D."/>
            <person name="Stajich J."/>
            <person name="Litt A."/>
        </authorList>
    </citation>
    <scope>NUCLEOTIDE SEQUENCE [LARGE SCALE GENOMIC DNA]</scope>
    <source>
        <strain evidence="9">AR-01</strain>
    </source>
</reference>
<evidence type="ECO:0008006" key="11">
    <source>
        <dbReference type="Google" id="ProtNLM"/>
    </source>
</evidence>
<dbReference type="InterPro" id="IPR017972">
    <property type="entry name" value="Cyt_P450_CS"/>
</dbReference>
<keyword evidence="3 8" id="KW-0349">Heme</keyword>
<dbReference type="InterPro" id="IPR036396">
    <property type="entry name" value="Cyt_P450_sf"/>
</dbReference>
<comment type="caution">
    <text evidence="9">The sequence shown here is derived from an EMBL/GenBank/DDBJ whole genome shotgun (WGS) entry which is preliminary data.</text>
</comment>
<sequence length="510" mass="58538">METTWLVLVTSFILAALAYLSIFVNKTSSRRNPPPGPKPWPIIGNLHQLGPLPHISLHKLSQKYGDLMLLKFGRRPVVVASSPEMAKQFLKTHDLIFASRPETAAGKFISYNYMDMSWAPYGPHWRQTRRICVEELFNPKRLDSYEYIRVQERKDLISRLVAVSGRPITLREHLLRYSLSSTGKMVPSDKYFSEKISTSSIVSLKALHEMLVEWFYLNGVVNLGDWIPWIGFLDVQGYVKRMKQLHKSLDEFLDIVLADHKAKFRETEDFVAEDMVDILLQQAEDPNIEIKLSTDSIKGLIQDLLAGGADTSATLQEWAFNELLKHPEVLNKAREELDRVIGRERWVEEKDCAQLPYIESILNETFRLHPLGTILAPHYSTQDCNVAGYDIAKGTTVWVNLWSIGRDPRNWELPDKFIPERFMGKEFDISGQNFSLLPFGSGRRRCPAYSLGVKIGRSTLANLIHGFNWKLPENMKPEDVNMEEHFGLTTHPKFPLHVIVEPRLASHLYD</sequence>
<dbReference type="PANTHER" id="PTHR47944">
    <property type="entry name" value="CYTOCHROME P450 98A9"/>
    <property type="match status" value="1"/>
</dbReference>
<evidence type="ECO:0000313" key="10">
    <source>
        <dbReference type="Proteomes" id="UP000823775"/>
    </source>
</evidence>
<evidence type="ECO:0000256" key="3">
    <source>
        <dbReference type="ARBA" id="ARBA00022617"/>
    </source>
</evidence>
<gene>
    <name evidence="9" type="ORF">HAX54_016574</name>
</gene>
<keyword evidence="6 8" id="KW-0408">Iron</keyword>
<dbReference type="PROSITE" id="PS00086">
    <property type="entry name" value="CYTOCHROME_P450"/>
    <property type="match status" value="1"/>
</dbReference>
<dbReference type="PRINTS" id="PR00463">
    <property type="entry name" value="EP450I"/>
</dbReference>
<evidence type="ECO:0000313" key="9">
    <source>
        <dbReference type="EMBL" id="MCE5166259.1"/>
    </source>
</evidence>
<keyword evidence="7 8" id="KW-0503">Monooxygenase</keyword>
<evidence type="ECO:0000256" key="1">
    <source>
        <dbReference type="ARBA" id="ARBA00001971"/>
    </source>
</evidence>
<dbReference type="PRINTS" id="PR00385">
    <property type="entry name" value="P450"/>
</dbReference>
<dbReference type="SUPFAM" id="SSF48264">
    <property type="entry name" value="Cytochrome P450"/>
    <property type="match status" value="1"/>
</dbReference>
<evidence type="ECO:0000256" key="2">
    <source>
        <dbReference type="ARBA" id="ARBA00010617"/>
    </source>
</evidence>
<comment type="cofactor">
    <cofactor evidence="1">
        <name>heme</name>
        <dbReference type="ChEBI" id="CHEBI:30413"/>
    </cofactor>
</comment>
<keyword evidence="10" id="KW-1185">Reference proteome</keyword>
<dbReference type="Proteomes" id="UP000823775">
    <property type="component" value="Unassembled WGS sequence"/>
</dbReference>
<protein>
    <recommendedName>
        <fullName evidence="11">Flavonoid 3'-monooxygenase-like</fullName>
    </recommendedName>
</protein>
<evidence type="ECO:0000256" key="8">
    <source>
        <dbReference type="RuleBase" id="RU000461"/>
    </source>
</evidence>
<dbReference type="Gene3D" id="1.10.630.10">
    <property type="entry name" value="Cytochrome P450"/>
    <property type="match status" value="1"/>
</dbReference>
<dbReference type="EMBL" id="JACEIK010020722">
    <property type="protein sequence ID" value="MCE5166259.1"/>
    <property type="molecule type" value="Genomic_DNA"/>
</dbReference>
<evidence type="ECO:0000256" key="7">
    <source>
        <dbReference type="ARBA" id="ARBA00023033"/>
    </source>
</evidence>
<evidence type="ECO:0000256" key="6">
    <source>
        <dbReference type="ARBA" id="ARBA00023004"/>
    </source>
</evidence>
<proteinExistence type="inferred from homology"/>
<dbReference type="Pfam" id="PF00067">
    <property type="entry name" value="p450"/>
    <property type="match status" value="1"/>
</dbReference>
<keyword evidence="5 8" id="KW-0560">Oxidoreductase</keyword>
<name>A0ABS8Y4W1_DATST</name>
<dbReference type="CDD" id="cd20618">
    <property type="entry name" value="CYP71_clan"/>
    <property type="match status" value="1"/>
</dbReference>
<evidence type="ECO:0000256" key="5">
    <source>
        <dbReference type="ARBA" id="ARBA00023002"/>
    </source>
</evidence>
<comment type="similarity">
    <text evidence="2 8">Belongs to the cytochrome P450 family.</text>
</comment>
<organism evidence="9 10">
    <name type="scientific">Datura stramonium</name>
    <name type="common">Jimsonweed</name>
    <name type="synonym">Common thornapple</name>
    <dbReference type="NCBI Taxonomy" id="4076"/>
    <lineage>
        <taxon>Eukaryota</taxon>
        <taxon>Viridiplantae</taxon>
        <taxon>Streptophyta</taxon>
        <taxon>Embryophyta</taxon>
        <taxon>Tracheophyta</taxon>
        <taxon>Spermatophyta</taxon>
        <taxon>Magnoliopsida</taxon>
        <taxon>eudicotyledons</taxon>
        <taxon>Gunneridae</taxon>
        <taxon>Pentapetalae</taxon>
        <taxon>asterids</taxon>
        <taxon>lamiids</taxon>
        <taxon>Solanales</taxon>
        <taxon>Solanaceae</taxon>
        <taxon>Solanoideae</taxon>
        <taxon>Datureae</taxon>
        <taxon>Datura</taxon>
    </lineage>
</organism>
<dbReference type="InterPro" id="IPR002401">
    <property type="entry name" value="Cyt_P450_E_grp-I"/>
</dbReference>
<accession>A0ABS8Y4W1</accession>